<proteinExistence type="predicted"/>
<name>A0A1C7MF36_GRIFR</name>
<reference evidence="2 3" key="1">
    <citation type="submission" date="2016-03" db="EMBL/GenBank/DDBJ databases">
        <title>Whole genome sequencing of Grifola frondosa 9006-11.</title>
        <authorList>
            <person name="Min B."/>
            <person name="Park H."/>
            <person name="Kim J.-G."/>
            <person name="Cho H."/>
            <person name="Oh Y.-L."/>
            <person name="Kong W.-S."/>
            <person name="Choi I.-G."/>
        </authorList>
    </citation>
    <scope>NUCLEOTIDE SEQUENCE [LARGE SCALE GENOMIC DNA]</scope>
    <source>
        <strain evidence="2 3">9006-11</strain>
    </source>
</reference>
<organism evidence="2 3">
    <name type="scientific">Grifola frondosa</name>
    <name type="common">Maitake</name>
    <name type="synonym">Polyporus frondosus</name>
    <dbReference type="NCBI Taxonomy" id="5627"/>
    <lineage>
        <taxon>Eukaryota</taxon>
        <taxon>Fungi</taxon>
        <taxon>Dikarya</taxon>
        <taxon>Basidiomycota</taxon>
        <taxon>Agaricomycotina</taxon>
        <taxon>Agaricomycetes</taxon>
        <taxon>Polyporales</taxon>
        <taxon>Grifolaceae</taxon>
        <taxon>Grifola</taxon>
    </lineage>
</organism>
<evidence type="ECO:0000313" key="2">
    <source>
        <dbReference type="EMBL" id="OBZ75432.1"/>
    </source>
</evidence>
<gene>
    <name evidence="2" type="ORF">A0H81_04124</name>
</gene>
<dbReference type="Proteomes" id="UP000092993">
    <property type="component" value="Unassembled WGS sequence"/>
</dbReference>
<keyword evidence="3" id="KW-1185">Reference proteome</keyword>
<keyword evidence="1" id="KW-0812">Transmembrane</keyword>
<accession>A0A1C7MF36</accession>
<evidence type="ECO:0000313" key="3">
    <source>
        <dbReference type="Proteomes" id="UP000092993"/>
    </source>
</evidence>
<evidence type="ECO:0000256" key="1">
    <source>
        <dbReference type="SAM" id="Phobius"/>
    </source>
</evidence>
<keyword evidence="1" id="KW-1133">Transmembrane helix</keyword>
<dbReference type="EMBL" id="LUGG01000004">
    <property type="protein sequence ID" value="OBZ75432.1"/>
    <property type="molecule type" value="Genomic_DNA"/>
</dbReference>
<keyword evidence="1" id="KW-0472">Membrane</keyword>
<protein>
    <submittedName>
        <fullName evidence="2">Uncharacterized protein</fullName>
    </submittedName>
</protein>
<dbReference type="AlphaFoldDB" id="A0A1C7MF36"/>
<feature type="transmembrane region" description="Helical" evidence="1">
    <location>
        <begin position="20"/>
        <end position="39"/>
    </location>
</feature>
<sequence length="66" mass="7465">MPKPSYVHLRRLGGAFAPRLTYVAQLLVSVSLALFPRSVHPRPQKSRFFLSSGFVLPSWRKIVSRG</sequence>
<comment type="caution">
    <text evidence="2">The sequence shown here is derived from an EMBL/GenBank/DDBJ whole genome shotgun (WGS) entry which is preliminary data.</text>
</comment>